<gene>
    <name evidence="1" type="ORF">KARMA_1126</name>
</gene>
<reference evidence="2" key="1">
    <citation type="submission" date="2016-09" db="EMBL/GenBank/DDBJ databases">
        <authorList>
            <person name="Wibberg D."/>
        </authorList>
    </citation>
    <scope>NUCLEOTIDE SEQUENCE [LARGE SCALE GENOMIC DNA]</scope>
</reference>
<proteinExistence type="predicted"/>
<sequence>MDIHQRADSLRALIVRLHKHEGARLLNAQWRGQVTAQQKSLARVKRARKMHLAMIDAAVAEIPGPKSLDAARQQFATLQLDIAEAILKEHNSVENRLEKIREYSDGLNKQRQTLERIGHSSAADASGAIQEWLDRVEQVKNFFIELATNKLKYQQIAVEFLTGKTQLFLVKYISKATGKVASLVASKLGKALPDAQEIAALRAYLFTENFSDATKAPKWLRALDDFISAKWFKYGVPLIEVVTTFFSEMATKGSWANAVAKSSLVAGFTIATVAAEGAISAAVTSTLATMGGALTGLFSAAAATVEVPPVAVALVAAGIVTAVGMGLYKMFDVIVASLFGNLTVSPSMRLPMSTITYAGMSHTMSSEMATSLLPD</sequence>
<name>A0A1M4MWL3_9RHOB</name>
<accession>A0A1M4MWL3</accession>
<dbReference type="RefSeq" id="WP_072705286.1">
    <property type="nucleotide sequence ID" value="NZ_FMJB01000040.1"/>
</dbReference>
<evidence type="ECO:0000313" key="2">
    <source>
        <dbReference type="Proteomes" id="UP000184085"/>
    </source>
</evidence>
<organism evidence="1 2">
    <name type="scientific">Donghicola eburneus</name>
    <dbReference type="NCBI Taxonomy" id="393278"/>
    <lineage>
        <taxon>Bacteria</taxon>
        <taxon>Pseudomonadati</taxon>
        <taxon>Pseudomonadota</taxon>
        <taxon>Alphaproteobacteria</taxon>
        <taxon>Rhodobacterales</taxon>
        <taxon>Roseobacteraceae</taxon>
        <taxon>Donghicola</taxon>
    </lineage>
</organism>
<evidence type="ECO:0000313" key="1">
    <source>
        <dbReference type="EMBL" id="SCM66941.1"/>
    </source>
</evidence>
<keyword evidence="2" id="KW-1185">Reference proteome</keyword>
<protein>
    <submittedName>
        <fullName evidence="1">Uncharacterized protein</fullName>
    </submittedName>
</protein>
<dbReference type="AlphaFoldDB" id="A0A1M4MWL3"/>
<dbReference type="Proteomes" id="UP000184085">
    <property type="component" value="Unassembled WGS sequence"/>
</dbReference>
<dbReference type="EMBL" id="FMJB01000040">
    <property type="protein sequence ID" value="SCM66941.1"/>
    <property type="molecule type" value="Genomic_DNA"/>
</dbReference>